<evidence type="ECO:0000313" key="3">
    <source>
        <dbReference type="EMBL" id="OSY37308.1"/>
    </source>
</evidence>
<keyword evidence="1" id="KW-1133">Transmembrane helix</keyword>
<comment type="caution">
    <text evidence="3">The sequence shown here is derived from an EMBL/GenBank/DDBJ whole genome shotgun (WGS) entry which is preliminary data.</text>
</comment>
<proteinExistence type="predicted"/>
<dbReference type="InterPro" id="IPR053807">
    <property type="entry name" value="LppM"/>
</dbReference>
<dbReference type="STRING" id="2074.BG845_04819"/>
<dbReference type="Pfam" id="PF21946">
    <property type="entry name" value="LppM"/>
    <property type="match status" value="1"/>
</dbReference>
<feature type="transmembrane region" description="Helical" evidence="1">
    <location>
        <begin position="192"/>
        <end position="214"/>
    </location>
</feature>
<feature type="domain" description="LppM" evidence="2">
    <location>
        <begin position="37"/>
        <end position="182"/>
    </location>
</feature>
<keyword evidence="1" id="KW-0812">Transmembrane</keyword>
<sequence length="224" mass="23289">MSGMPLPRSSTVPRRRRTKAAVLLAVLTLLALTGCARIQVALAVQPDDTVDGTIVIATPDGSGPEVTVPPALEGRVDLAPYDEDGFVGSKASFEDLTFPEVSELAGLGGTAAARAGLEMRRVGERIAVRGRADLTTMPVDRSDVRLAMSFPGEVVETDGEADGGTVTWTFAPGEVSQLNASVVSTDPNAPSVVGWSLLLAGLVAVAAGAVVFLARRDRNPAIRR</sequence>
<evidence type="ECO:0000259" key="2">
    <source>
        <dbReference type="Pfam" id="PF21946"/>
    </source>
</evidence>
<gene>
    <name evidence="3" type="ORF">BG845_04819</name>
</gene>
<organism evidence="3 4">
    <name type="scientific">Pseudonocardia autotrophica</name>
    <name type="common">Amycolata autotrophica</name>
    <name type="synonym">Nocardia autotrophica</name>
    <dbReference type="NCBI Taxonomy" id="2074"/>
    <lineage>
        <taxon>Bacteria</taxon>
        <taxon>Bacillati</taxon>
        <taxon>Actinomycetota</taxon>
        <taxon>Actinomycetes</taxon>
        <taxon>Pseudonocardiales</taxon>
        <taxon>Pseudonocardiaceae</taxon>
        <taxon>Pseudonocardia</taxon>
    </lineage>
</organism>
<dbReference type="Proteomes" id="UP000194360">
    <property type="component" value="Unassembled WGS sequence"/>
</dbReference>
<dbReference type="EMBL" id="MIGB01000031">
    <property type="protein sequence ID" value="OSY37308.1"/>
    <property type="molecule type" value="Genomic_DNA"/>
</dbReference>
<evidence type="ECO:0000313" key="4">
    <source>
        <dbReference type="Proteomes" id="UP000194360"/>
    </source>
</evidence>
<evidence type="ECO:0000256" key="1">
    <source>
        <dbReference type="SAM" id="Phobius"/>
    </source>
</evidence>
<keyword evidence="1" id="KW-0472">Membrane</keyword>
<name>A0A1Y2MS18_PSEAH</name>
<accession>A0A1Y2MS18</accession>
<protein>
    <recommendedName>
        <fullName evidence="2">LppM domain-containing protein</fullName>
    </recommendedName>
</protein>
<keyword evidence="4" id="KW-1185">Reference proteome</keyword>
<reference evidence="3 4" key="1">
    <citation type="submission" date="2016-09" db="EMBL/GenBank/DDBJ databases">
        <title>Pseudonocardia autotrophica DSM535, a candidate organism with high potential of specific P450 cytochromes.</title>
        <authorList>
            <person name="Grumaz C."/>
            <person name="Vainshtein Y."/>
            <person name="Kirstahler P."/>
            <person name="Sohn K."/>
        </authorList>
    </citation>
    <scope>NUCLEOTIDE SEQUENCE [LARGE SCALE GENOMIC DNA]</scope>
    <source>
        <strain evidence="3 4">DSM 535</strain>
    </source>
</reference>
<dbReference type="AlphaFoldDB" id="A0A1Y2MS18"/>